<feature type="domain" description="DUF2520" evidence="2">
    <location>
        <begin position="136"/>
        <end position="262"/>
    </location>
</feature>
<dbReference type="Pfam" id="PF10728">
    <property type="entry name" value="DUF2520"/>
    <property type="match status" value="1"/>
</dbReference>
<dbReference type="PANTHER" id="PTHR40459:SF1">
    <property type="entry name" value="CONSERVED HYPOTHETICAL ALANINE AND LEUCINE RICH PROTEIN"/>
    <property type="match status" value="1"/>
</dbReference>
<proteinExistence type="predicted"/>
<feature type="domain" description="Putative oxidoreductase/dehydrogenase Rossmann-like" evidence="1">
    <location>
        <begin position="10"/>
        <end position="120"/>
    </location>
</feature>
<dbReference type="EMBL" id="JBDPZD010000009">
    <property type="protein sequence ID" value="MEO3693683.1"/>
    <property type="molecule type" value="Genomic_DNA"/>
</dbReference>
<dbReference type="Proteomes" id="UP001495147">
    <property type="component" value="Unassembled WGS sequence"/>
</dbReference>
<evidence type="ECO:0000313" key="3">
    <source>
        <dbReference type="EMBL" id="MEO3693683.1"/>
    </source>
</evidence>
<dbReference type="Gene3D" id="1.10.1040.20">
    <property type="entry name" value="ProC-like, C-terminal domain"/>
    <property type="match status" value="1"/>
</dbReference>
<dbReference type="Pfam" id="PF10727">
    <property type="entry name" value="Rossmann-like"/>
    <property type="match status" value="1"/>
</dbReference>
<sequence length="294" mass="29472">MTQPPKQVFIGPGRLAQALAPAMAEAGWPLVAVGAREGSRAAALVGQVPGVAVRSPAQAVAEAPDGAWVWLCVPDGQLSEVAETLPWRPGLVALHGAGATGLEVLAPAQAAGAEVAGFHPLQLLAGGRAVLAGCGAGIEASSTPLLAQLDALARDLGMVPLRLKPETRRLYHAGANLAASGVLAVLAEALQAWQLAGLEVDDALPLLLPLTQGALAAATSRGLAGAVAGPVPRGDVGVLAAQLQALAASPQGAGLYAELARRQLALAEQAGRLNDAQAQAIKAALSPYIGLKRD</sequence>
<dbReference type="InterPro" id="IPR037108">
    <property type="entry name" value="TM1727-like_C_sf"/>
</dbReference>
<protein>
    <submittedName>
        <fullName evidence="3">DUF2520 domain-containing protein</fullName>
    </submittedName>
</protein>
<evidence type="ECO:0000259" key="2">
    <source>
        <dbReference type="Pfam" id="PF10728"/>
    </source>
</evidence>
<dbReference type="RefSeq" id="WP_347706493.1">
    <property type="nucleotide sequence ID" value="NZ_JBDPZD010000009.1"/>
</dbReference>
<dbReference type="InterPro" id="IPR036291">
    <property type="entry name" value="NAD(P)-bd_dom_sf"/>
</dbReference>
<dbReference type="Gene3D" id="3.40.50.720">
    <property type="entry name" value="NAD(P)-binding Rossmann-like Domain"/>
    <property type="match status" value="1"/>
</dbReference>
<evidence type="ECO:0000313" key="4">
    <source>
        <dbReference type="Proteomes" id="UP001495147"/>
    </source>
</evidence>
<keyword evidence="4" id="KW-1185">Reference proteome</keyword>
<dbReference type="PANTHER" id="PTHR40459">
    <property type="entry name" value="CONSERVED HYPOTHETICAL ALANINE AND LEUCINE RICH PROTEIN"/>
    <property type="match status" value="1"/>
</dbReference>
<dbReference type="SUPFAM" id="SSF51735">
    <property type="entry name" value="NAD(P)-binding Rossmann-fold domains"/>
    <property type="match status" value="1"/>
</dbReference>
<reference evidence="3 4" key="1">
    <citation type="submission" date="2024-05" db="EMBL/GenBank/DDBJ databases">
        <title>Roseateles sp. DJS-2-20 16S ribosomal RNA gene Genome sequencing and assembly.</title>
        <authorList>
            <person name="Woo H."/>
        </authorList>
    </citation>
    <scope>NUCLEOTIDE SEQUENCE [LARGE SCALE GENOMIC DNA]</scope>
    <source>
        <strain evidence="3 4">DJS-2-20</strain>
    </source>
</reference>
<dbReference type="InterPro" id="IPR018931">
    <property type="entry name" value="DUF2520"/>
</dbReference>
<dbReference type="InterPro" id="IPR008927">
    <property type="entry name" value="6-PGluconate_DH-like_C_sf"/>
</dbReference>
<dbReference type="InterPro" id="IPR019665">
    <property type="entry name" value="OxRdtase/DH_put_Rossmann_dom"/>
</dbReference>
<dbReference type="SUPFAM" id="SSF48179">
    <property type="entry name" value="6-phosphogluconate dehydrogenase C-terminal domain-like"/>
    <property type="match status" value="1"/>
</dbReference>
<organism evidence="3 4">
    <name type="scientific">Roseateles paludis</name>
    <dbReference type="NCBI Taxonomy" id="3145238"/>
    <lineage>
        <taxon>Bacteria</taxon>
        <taxon>Pseudomonadati</taxon>
        <taxon>Pseudomonadota</taxon>
        <taxon>Betaproteobacteria</taxon>
        <taxon>Burkholderiales</taxon>
        <taxon>Sphaerotilaceae</taxon>
        <taxon>Roseateles</taxon>
    </lineage>
</organism>
<gene>
    <name evidence="3" type="ORF">ABDJ85_19590</name>
</gene>
<accession>A0ABV0G7G9</accession>
<comment type="caution">
    <text evidence="3">The sequence shown here is derived from an EMBL/GenBank/DDBJ whole genome shotgun (WGS) entry which is preliminary data.</text>
</comment>
<evidence type="ECO:0000259" key="1">
    <source>
        <dbReference type="Pfam" id="PF10727"/>
    </source>
</evidence>
<name>A0ABV0G7G9_9BURK</name>